<protein>
    <submittedName>
        <fullName evidence="2">RNA polymerase sigma factor</fullName>
    </submittedName>
</protein>
<dbReference type="AlphaFoldDB" id="A0A5B9PEW2"/>
<evidence type="ECO:0000259" key="1">
    <source>
        <dbReference type="Pfam" id="PF04542"/>
    </source>
</evidence>
<gene>
    <name evidence="2" type="ORF">MFFC18_33210</name>
</gene>
<dbReference type="Pfam" id="PF04542">
    <property type="entry name" value="Sigma70_r2"/>
    <property type="match status" value="1"/>
</dbReference>
<dbReference type="InterPro" id="IPR013325">
    <property type="entry name" value="RNA_pol_sigma_r2"/>
</dbReference>
<proteinExistence type="predicted"/>
<dbReference type="SUPFAM" id="SSF88946">
    <property type="entry name" value="Sigma2 domain of RNA polymerase sigma factors"/>
    <property type="match status" value="1"/>
</dbReference>
<dbReference type="Gene3D" id="1.10.1740.10">
    <property type="match status" value="1"/>
</dbReference>
<keyword evidence="3" id="KW-1185">Reference proteome</keyword>
<sequence>MPKKPPVILFRFDVNSSSIEQRLSRITTNWDDLIAAHKSDSFDPAAAEQRGIILKRYAECIYQYILGATHCHHTTEDLSQDFALRFVRGDFRNANPDRGRFRDYLKRSLRNLVTDFFRRKNSKPAGVDLKGAEANAIGSLDTAFTDQWRRQLLGITWESLKEHESNSGSLYYSVLYLRSQRPKLNSQSLAKEFTEQYQREVTADWFRQTLRRARRKFADLLVQEVGKTIQSDSKQELADELAILGLQKYVEESEPRARDQS</sequence>
<dbReference type="Proteomes" id="UP000322214">
    <property type="component" value="Chromosome"/>
</dbReference>
<evidence type="ECO:0000313" key="3">
    <source>
        <dbReference type="Proteomes" id="UP000322214"/>
    </source>
</evidence>
<organism evidence="2 3">
    <name type="scientific">Mariniblastus fucicola</name>
    <dbReference type="NCBI Taxonomy" id="980251"/>
    <lineage>
        <taxon>Bacteria</taxon>
        <taxon>Pseudomonadati</taxon>
        <taxon>Planctomycetota</taxon>
        <taxon>Planctomycetia</taxon>
        <taxon>Pirellulales</taxon>
        <taxon>Pirellulaceae</taxon>
        <taxon>Mariniblastus</taxon>
    </lineage>
</organism>
<dbReference type="GO" id="GO:0006352">
    <property type="term" value="P:DNA-templated transcription initiation"/>
    <property type="evidence" value="ECO:0007669"/>
    <property type="project" value="InterPro"/>
</dbReference>
<dbReference type="STRING" id="980251.GCA_001642875_02753"/>
<reference evidence="2 3" key="1">
    <citation type="submission" date="2019-08" db="EMBL/GenBank/DDBJ databases">
        <title>Deep-cultivation of Planctomycetes and their phenomic and genomic characterization uncovers novel biology.</title>
        <authorList>
            <person name="Wiegand S."/>
            <person name="Jogler M."/>
            <person name="Boedeker C."/>
            <person name="Pinto D."/>
            <person name="Vollmers J."/>
            <person name="Rivas-Marin E."/>
            <person name="Kohn T."/>
            <person name="Peeters S.H."/>
            <person name="Heuer A."/>
            <person name="Rast P."/>
            <person name="Oberbeckmann S."/>
            <person name="Bunk B."/>
            <person name="Jeske O."/>
            <person name="Meyerdierks A."/>
            <person name="Storesund J.E."/>
            <person name="Kallscheuer N."/>
            <person name="Luecker S."/>
            <person name="Lage O.M."/>
            <person name="Pohl T."/>
            <person name="Merkel B.J."/>
            <person name="Hornburger P."/>
            <person name="Mueller R.-W."/>
            <person name="Bruemmer F."/>
            <person name="Labrenz M."/>
            <person name="Spormann A.M."/>
            <person name="Op den Camp H."/>
            <person name="Overmann J."/>
            <person name="Amann R."/>
            <person name="Jetten M.S.M."/>
            <person name="Mascher T."/>
            <person name="Medema M.H."/>
            <person name="Devos D.P."/>
            <person name="Kaster A.-K."/>
            <person name="Ovreas L."/>
            <person name="Rohde M."/>
            <person name="Galperin M.Y."/>
            <person name="Jogler C."/>
        </authorList>
    </citation>
    <scope>NUCLEOTIDE SEQUENCE [LARGE SCALE GENOMIC DNA]</scope>
    <source>
        <strain evidence="2 3">FC18</strain>
    </source>
</reference>
<accession>A0A5B9PEW2</accession>
<dbReference type="EMBL" id="CP042912">
    <property type="protein sequence ID" value="QEG23422.1"/>
    <property type="molecule type" value="Genomic_DNA"/>
</dbReference>
<dbReference type="KEGG" id="mff:MFFC18_33210"/>
<dbReference type="InterPro" id="IPR007627">
    <property type="entry name" value="RNA_pol_sigma70_r2"/>
</dbReference>
<dbReference type="GO" id="GO:0003700">
    <property type="term" value="F:DNA-binding transcription factor activity"/>
    <property type="evidence" value="ECO:0007669"/>
    <property type="project" value="InterPro"/>
</dbReference>
<name>A0A5B9PEW2_9BACT</name>
<evidence type="ECO:0000313" key="2">
    <source>
        <dbReference type="EMBL" id="QEG23422.1"/>
    </source>
</evidence>
<feature type="domain" description="RNA polymerase sigma-70 region 2" evidence="1">
    <location>
        <begin position="55"/>
        <end position="121"/>
    </location>
</feature>